<feature type="binding site" evidence="7">
    <location>
        <begin position="112"/>
        <end position="115"/>
    </location>
    <ligand>
        <name>FMN</name>
        <dbReference type="ChEBI" id="CHEBI:58210"/>
    </ligand>
</feature>
<dbReference type="Proteomes" id="UP000327424">
    <property type="component" value="Chromosome"/>
</dbReference>
<evidence type="ECO:0000256" key="3">
    <source>
        <dbReference type="ARBA" id="ARBA00022643"/>
    </source>
</evidence>
<feature type="binding site" evidence="7">
    <location>
        <position position="193"/>
    </location>
    <ligand>
        <name>dimethylallyl phosphate</name>
        <dbReference type="ChEBI" id="CHEBI:88052"/>
    </ligand>
</feature>
<evidence type="ECO:0000256" key="6">
    <source>
        <dbReference type="ARBA" id="ARBA00060793"/>
    </source>
</evidence>
<evidence type="ECO:0000256" key="5">
    <source>
        <dbReference type="ARBA" id="ARBA00050612"/>
    </source>
</evidence>
<dbReference type="NCBIfam" id="NF004685">
    <property type="entry name" value="PRK06029.1"/>
    <property type="match status" value="1"/>
</dbReference>
<dbReference type="InterPro" id="IPR004507">
    <property type="entry name" value="UbiX-like"/>
</dbReference>
<gene>
    <name evidence="7" type="primary">ubiX</name>
    <name evidence="9" type="ORF">FR932_21120</name>
</gene>
<comment type="catalytic activity">
    <reaction evidence="5 7">
        <text>dimethylallyl phosphate + FMNH2 = prenylated FMNH2 + phosphate</text>
        <dbReference type="Rhea" id="RHEA:37743"/>
        <dbReference type="ChEBI" id="CHEBI:43474"/>
        <dbReference type="ChEBI" id="CHEBI:57618"/>
        <dbReference type="ChEBI" id="CHEBI:87467"/>
        <dbReference type="ChEBI" id="CHEBI:88052"/>
        <dbReference type="EC" id="2.5.1.129"/>
    </reaction>
</comment>
<evidence type="ECO:0000256" key="2">
    <source>
        <dbReference type="ARBA" id="ARBA00022630"/>
    </source>
</evidence>
<dbReference type="EC" id="2.5.1.129" evidence="7"/>
<feature type="binding site" evidence="7">
    <location>
        <position position="177"/>
    </location>
    <ligand>
        <name>dimethylallyl phosphate</name>
        <dbReference type="ChEBI" id="CHEBI:88052"/>
    </ligand>
</feature>
<dbReference type="Pfam" id="PF02441">
    <property type="entry name" value="Flavoprotein"/>
    <property type="match status" value="1"/>
</dbReference>
<evidence type="ECO:0000313" key="10">
    <source>
        <dbReference type="Proteomes" id="UP000327424"/>
    </source>
</evidence>
<dbReference type="PANTHER" id="PTHR43374">
    <property type="entry name" value="FLAVIN PRENYLTRANSFERASE"/>
    <property type="match status" value="1"/>
</dbReference>
<comment type="caution">
    <text evidence="7">Lacks conserved residue(s) required for the propagation of feature annotation.</text>
</comment>
<feature type="binding site" evidence="7">
    <location>
        <position position="147"/>
    </location>
    <ligand>
        <name>FMN</name>
        <dbReference type="ChEBI" id="CHEBI:58210"/>
    </ligand>
</feature>
<feature type="binding site" evidence="7">
    <location>
        <position position="47"/>
    </location>
    <ligand>
        <name>FMN</name>
        <dbReference type="ChEBI" id="CHEBI:58210"/>
    </ligand>
</feature>
<dbReference type="OrthoDB" id="9781577at2"/>
<keyword evidence="2 7" id="KW-0285">Flavoprotein</keyword>
<dbReference type="InterPro" id="IPR003382">
    <property type="entry name" value="Flavoprotein"/>
</dbReference>
<dbReference type="EMBL" id="CP044399">
    <property type="protein sequence ID" value="QFI40121.1"/>
    <property type="molecule type" value="Genomic_DNA"/>
</dbReference>
<accession>A0A5J6WRX3</accession>
<dbReference type="GO" id="GO:0016831">
    <property type="term" value="F:carboxy-lyase activity"/>
    <property type="evidence" value="ECO:0007669"/>
    <property type="project" value="TreeGrafter"/>
</dbReference>
<dbReference type="HAMAP" id="MF_01984">
    <property type="entry name" value="ubiX_pad"/>
    <property type="match status" value="1"/>
</dbReference>
<comment type="function">
    <text evidence="7">Flavin prenyltransferase that catalyzes the synthesis of the prenylated FMN cofactor (prenyl-FMN) for 4-hydroxy-3-polyprenylbenzoic acid decarboxylase UbiD. The prenyltransferase is metal-independent and links a dimethylallyl moiety from dimethylallyl monophosphate (DMAP) to the flavin N5 and C6 atoms of FMN.</text>
</comment>
<reference evidence="9 10" key="1">
    <citation type="submission" date="2019-09" db="EMBL/GenBank/DDBJ databases">
        <title>Hybrid Assembly of the complete Genome of the Deep-Sea Bacterium Moritella marina from long Nanopore and Illumina reads.</title>
        <authorList>
            <person name="Magin S."/>
            <person name="Georgoulis A."/>
            <person name="Papadimitriou K."/>
            <person name="Iliakis G."/>
            <person name="Vorgias C.E."/>
        </authorList>
    </citation>
    <scope>NUCLEOTIDE SEQUENCE [LARGE SCALE GENOMIC DNA]</scope>
    <source>
        <strain evidence="9 10">MP-1</strain>
    </source>
</reference>
<dbReference type="PANTHER" id="PTHR43374:SF1">
    <property type="entry name" value="FLAVIN PRENYLTRANSFERASE PAD1, MITOCHONDRIAL"/>
    <property type="match status" value="1"/>
</dbReference>
<sequence>MTMTTPADFVFSKRITLGISGASGSQYAVRLLELLLAANVQVHLLMSDAAKVVMATETDEKWPADNKSLQLFLTDKYQAKAGQLLVPSSKDWFSPVASGSGAPKQMVICPCSMGTVAAVAQGMSTNLLQRAADVVLKERGQLVLIPRETPLSPIHLENMLKLSRLGVTIMPASPGFYRKPETLDDLIDLMVARILDHLDVDQDIYAGWGR</sequence>
<dbReference type="FunFam" id="3.40.50.1950:FF:000001">
    <property type="entry name" value="Flavin prenyltransferase UbiX"/>
    <property type="match status" value="1"/>
</dbReference>
<dbReference type="Gene3D" id="3.40.50.1950">
    <property type="entry name" value="Flavin prenyltransferase-like"/>
    <property type="match status" value="1"/>
</dbReference>
<dbReference type="NCBIfam" id="TIGR00421">
    <property type="entry name" value="ubiX_pad"/>
    <property type="match status" value="1"/>
</dbReference>
<evidence type="ECO:0000313" key="9">
    <source>
        <dbReference type="EMBL" id="QFI40121.1"/>
    </source>
</evidence>
<evidence type="ECO:0000256" key="7">
    <source>
        <dbReference type="HAMAP-Rule" id="MF_01984"/>
    </source>
</evidence>
<dbReference type="RefSeq" id="WP_019443099.1">
    <property type="nucleotide sequence ID" value="NZ_ALOE01000040.1"/>
</dbReference>
<comment type="similarity">
    <text evidence="6 7">Belongs to the UbiX/PAD1 family.</text>
</comment>
<proteinExistence type="inferred from homology"/>
<evidence type="ECO:0000259" key="8">
    <source>
        <dbReference type="Pfam" id="PF02441"/>
    </source>
</evidence>
<dbReference type="AlphaFoldDB" id="A0A5J6WRX3"/>
<keyword evidence="10" id="KW-1185">Reference proteome</keyword>
<keyword evidence="4 7" id="KW-0808">Transferase</keyword>
<protein>
    <recommendedName>
        <fullName evidence="7">Flavin prenyltransferase UbiX</fullName>
        <ecNumber evidence="7">2.5.1.129</ecNumber>
    </recommendedName>
</protein>
<dbReference type="GO" id="GO:0106141">
    <property type="term" value="F:flavin prenyltransferase activity"/>
    <property type="evidence" value="ECO:0007669"/>
    <property type="project" value="UniProtKB-EC"/>
</dbReference>
<organism evidence="9 10">
    <name type="scientific">Moritella marina ATCC 15381</name>
    <dbReference type="NCBI Taxonomy" id="1202962"/>
    <lineage>
        <taxon>Bacteria</taxon>
        <taxon>Pseudomonadati</taxon>
        <taxon>Pseudomonadota</taxon>
        <taxon>Gammaproteobacteria</taxon>
        <taxon>Alteromonadales</taxon>
        <taxon>Moritellaceae</taxon>
        <taxon>Moritella</taxon>
    </lineage>
</organism>
<dbReference type="KEGG" id="mmaa:FR932_21120"/>
<keyword evidence="1 7" id="KW-0637">Prenyltransferase</keyword>
<dbReference type="InterPro" id="IPR036551">
    <property type="entry name" value="Flavin_trans-like"/>
</dbReference>
<feature type="binding site" evidence="7">
    <location>
        <begin position="21"/>
        <end position="23"/>
    </location>
    <ligand>
        <name>FMN</name>
        <dbReference type="ChEBI" id="CHEBI:58210"/>
    </ligand>
</feature>
<feature type="domain" description="Flavoprotein" evidence="8">
    <location>
        <begin position="13"/>
        <end position="198"/>
    </location>
</feature>
<name>A0A5J6WRX3_MORMI</name>
<keyword evidence="3 7" id="KW-0288">FMN</keyword>
<evidence type="ECO:0000256" key="1">
    <source>
        <dbReference type="ARBA" id="ARBA00022602"/>
    </source>
</evidence>
<evidence type="ECO:0000256" key="4">
    <source>
        <dbReference type="ARBA" id="ARBA00022679"/>
    </source>
</evidence>
<dbReference type="SUPFAM" id="SSF52507">
    <property type="entry name" value="Homo-oligomeric flavin-containing Cys decarboxylases, HFCD"/>
    <property type="match status" value="1"/>
</dbReference>